<gene>
    <name evidence="4" type="ORF">JIN84_06375</name>
</gene>
<organism evidence="4 5">
    <name type="scientific">Luteolibacter yonseiensis</name>
    <dbReference type="NCBI Taxonomy" id="1144680"/>
    <lineage>
        <taxon>Bacteria</taxon>
        <taxon>Pseudomonadati</taxon>
        <taxon>Verrucomicrobiota</taxon>
        <taxon>Verrucomicrobiia</taxon>
        <taxon>Verrucomicrobiales</taxon>
        <taxon>Verrucomicrobiaceae</taxon>
        <taxon>Luteolibacter</taxon>
    </lineage>
</organism>
<keyword evidence="2" id="KW-1133">Transmembrane helix</keyword>
<evidence type="ECO:0000259" key="3">
    <source>
        <dbReference type="SMART" id="SM00912"/>
    </source>
</evidence>
<dbReference type="RefSeq" id="WP_200350199.1">
    <property type="nucleotide sequence ID" value="NZ_JAENIK010000008.1"/>
</dbReference>
<dbReference type="Pfam" id="PF12545">
    <property type="entry name" value="DUF3739"/>
    <property type="match status" value="1"/>
</dbReference>
<evidence type="ECO:0000313" key="4">
    <source>
        <dbReference type="EMBL" id="MBK1815230.1"/>
    </source>
</evidence>
<feature type="region of interest" description="Disordered" evidence="1">
    <location>
        <begin position="3691"/>
        <end position="3737"/>
    </location>
</feature>
<feature type="region of interest" description="Disordered" evidence="1">
    <location>
        <begin position="45"/>
        <end position="72"/>
    </location>
</feature>
<feature type="compositionally biased region" description="Low complexity" evidence="1">
    <location>
        <begin position="52"/>
        <end position="70"/>
    </location>
</feature>
<feature type="compositionally biased region" description="Acidic residues" evidence="1">
    <location>
        <begin position="3724"/>
        <end position="3737"/>
    </location>
</feature>
<sequence length="3737" mass="380818">MKPRRHHRATGLFGTTFKYGVPVFIGFTFAITGLTADAGDILRGGSPRSGKSARATAGAPTPAATDAARASAKDTLARTTRTLAAVRNLQNAARDAAIRNGANNLGKNPNRPTVTLPNVPNGLGAGGLDLGTVTGAHNPVQAVKDGRTTVTIKQTTQQALLGWKTMNVGKKTTLNFDQKAGGADAGKWIAFNKITDPSGNPTQILGNIKADGQVYIINPNGIIFGGGSQVNARALTASSLPINDNLIGRGLLNNPDAQFLFSGLAIPAGINGTPGFTPDKPLTADGKYGDVIVQAGAILKSPSGAEKTGGRITLVGPNVSNAGTILTPDGQTILAAGLQVGFEGHATSDASLRGLDVFVGAVADPVAGRYAGTVSQTGIIESERGAITIGGRDIQLDGMLRSTTSVALNGRIDIQSSYNAVANRATALSTGALFLHKDSGSLTLGENSVISILPEYDSKETTIGTELALKSQINLSGKVIHLGVDSLITAPSANVSVTAGTWHYDTTGASPTSTLVKAGGQVYLDRGAVIDVGGSRDVEAPVSQNIISLDLRGAELADSPLQRAGKLRNQTIYVDIRDAGIYQGKQWIGTPLANVAGFANIIQRTVGQLTVAGGTVNLSAGDSIVTAAGSKIDVSGGSTFFKGGMVRTTQLMTGGRLVDISQATPDVVYDGIFDGTFTDSNTKFGVSKVYHSLLAPAGYRYEADSTQGAAGGKLKITAPSMALDGRFDGSTIVGEKQRTTPPVGSSLSLAFTATDTSYPTLPTHAPAAPRITFSNTPGQTAAAAFGVDSNGDPLDLSDERKSSVVLADDLLTGQGFGTLDISNRGGEIIVPENVTLAAPNGGTITLAASNITVDGSIQARSGNVSLTTHGLSYDEVNVIQNSVPSPTPPKVQEGRGVFKLGGNGSIIVSGLVVDDRETIGMPTVSPVTLGGGSVSITGYSVDLAQGGTIDVSGGATISGTGSKSYGNGGTLSITAGREPGFSSTLGGVLNLGATLSGRSGAKAGTLRLTGMALQIGGTTTDPRVTLVDPEAYAQSGFGTISLSGVGTEDGASPAVLIHKDAKVTPQVSGWLGEINSRDEFVLTSLTREETVRTPVDLSITAIGASYGGVPFIIGDVVSEAGSSITTDAGGSINIKGQTVSLAGSLVSPGGRITVSGDTSYPTVGTTVRPRTTVHLASTAVISTAGKTVLVSDPFGRRTGSVTAGGNISLSGNVLADKGSLLDVSGTSGVLDLPKIGDDGSFSGKSYEPVTIESNGGSITLTGSQMLLVGSTLKGSAGGASATGGELNVSSNRFYQEGETYTTADTNLIVTRDGPGFISSGVGEVVLDSSGNPMAGLGYFATSSLGSSGFGSLSLGGNVRFDGPITLAMSNRLSVSSGGVIRTSDTVRLTAGQVVLGQPFRTPSQQEQPRRFISGTSGGNSTAPYQLAPEHGTGVLRIEADLVDIGDVALQGIGKTNINASSGDVRGNGTLQMAGELNIRAGQVYATTQRALNLFVYDYAQGGGTKQGSVVFSGGKARSLPFSAGGTISVHASDITQDGTLRAPLGQINLGWDGSGKAPVNVLAGTSVSVPITSRLTLTGRSVTSVSAIDPITKLPAILPYGISLDGKSWIDPAGNDITKGGAPEKKINLAAVNLVTEEGSTVDIRGGGNLLAYRWISGNGGTKDILNSSDSFAILPGYGFDYSPFAPFNNDSSATALDGATGYVNSKLKAGDQITLAGGGDLPAGTYTLLPARYALLKGAFLVTPSSGSPVKATSLPDGGSIVSGYISNNLDAGRHGATITSRFEITPVKTVRERAEYQKLLANSFLNQAALDNNLADPRLPMDSGYLSFTSNAAMSLQGTVLSQAAKNGRGSLIDVNSSSDILVNNTGTGGTGGQLVLKNSQLNAFGAESLLIGGIRSFSASGVSVSANTGSLTLDNAGGTLTGDDIILVSKDDLVLAKNSRITSAANAKTDLDTLSTGEGALVRVSANASGGLIRKSPAGVTSPSLVLSSKAEISGGSVILDSSAAASLSTSATIRATDLTLGAGRISVLLDQAGIINSNPGLVLSGNVLSTIQDSTTRLALTSYSSFDTYGRGSIGNAAFEQLTIRAGAIQGYNTNGGNVTFRARTLALANPSNSSPVSTPGTADGGVVFSAGEIRLGNGGMAVNGFANTTLDSSGRILTSGTGTLKVAGDLTLESAFITGASASDYRIQASGNLSVLKNRGAESSSAGLGAKLTLQAANVSVNGDISLASGHLGLLATSGNLVIGDKRDTVLDLTGAKVPLADVFRYTNGGSVNLGATQGSISVGERGLINVSANKDGGDAGLIQISTPKGGFELLGEIDGSAGGSGRKGSFILDAASIPGGNLANLDTILNEGDFTGSRAYRIRTGDVRVTGPVISHSYSVSADAGDLTVSGTIDASGKNGGTISLSAHGSLVLRDGAVLDASAEEFNSAGKGGAVILEAGAQANGTVDSTAMLDLRSGSIIDLGVAERNSRSASLGQFSGTLHLRAPRNAANTDLQVEAIGSTITGASSILVEGVKLYGVTGTGTITTAIQTNIKNDATAFLGAAGTTTSGYTAMLARLTAAQPGLDLILAPGAEIYNTSGDLVLGTTSSTSTSDWNLQTFRFGPLSAAGVLTLRAKGDLTFYNALSDGFAAVTANANNGQSTLWLAPLMARNNLLPANAQSWSYRFTSGADLTAADFRSVLPESDLAAGKGSFQLGKNYGNAASYGSGSTHTTARSILNRYQVIRTGSGDISINSGRDVLLLNQFASIYSAGTVVSDPTTVVRPNDFVVPLLLSAAGRHPNQGDLGAIQQPYFVQYSMAGGNVDISAENNIARMTRNTNSATGGTLIDDSSRQLPNHWLYRRGYIDPVTGEAGIAGADEGTLSLVDPSASTTWWVDYSNFFEGVGTLGGGNITLTAGNDVKNIDALAPTNARMAGGRPSLSNMVELGGGDITITAGHNIDGGVYYVERGDGLLRAGNQITTNATRSPSAGIIESLTNPSLLDSRTWLPTTFVVGKGGFRVESAGDMLLGPTVNTFLLPQGLNNKFWYKTYFNTYGSDSYLDVSSLGGDITLRTAATLPSTPGQTPILSIWSASQYDLLSTGSPASYQPWLRLAETLVTPFETLSSIGAPRLTAYALGGDINLAGNITTFPSKEGQVELVARNSIIGLQPNGSISGYESDHWASSTINLSDTDPKNLPSLTNPYAYISLVGRVASGQRLTDTTGFLLNIDNSFVETGSTNGVLQEEQKRHTSGNLHADDREPLRLYAETGNIEGITLFSPKVSIIIAGNDIGDVSFYLQNLSSGDVSLISAGRDITLYNENTSSRLAALQSLNLSRDLVTPSLAGDLQIAGPGQLVVLAGHNLDLGIGNSNADGTGSGITSIGNGRNPYLPFTGADITVGAGIGGSLGLNSGKMDFAGFIEKFVLTEKGEDYLKKLAPGVDFASLDGDEQARLALEIFYLTLRDTGRDYNNPESPGYREYKRGFDAISALFPKSTSWEGDVLTQSRDIRTRSGGNIRIFAPGGGLEMADTTIGNPLTPPGIVTEAGGGISIFTNGDVSIGIGRIFTLKGGDAVIWSSAGDIAAGSSSRTVSAAPPTRVIIDPQSAEVATDLAGLATGGGIGVLASVKDAKPGNVDLIAPTGVIDAGDAGIRVSGNINLAALTVVNAGNISAGGSSTGAPAAAASAPSIGTVTAASNATAATDNAVAAPQENKTTQPAPVVEDQPSLITVDVIGYGDGGSDDEEDEEKEEGQ</sequence>
<feature type="transmembrane region" description="Helical" evidence="2">
    <location>
        <begin position="12"/>
        <end position="34"/>
    </location>
</feature>
<keyword evidence="5" id="KW-1185">Reference proteome</keyword>
<dbReference type="InterPro" id="IPR008638">
    <property type="entry name" value="FhaB/CdiA-like_TPS"/>
</dbReference>
<reference evidence="4" key="1">
    <citation type="submission" date="2021-01" db="EMBL/GenBank/DDBJ databases">
        <title>Modified the classification status of verrucomicrobia.</title>
        <authorList>
            <person name="Feng X."/>
        </authorList>
    </citation>
    <scope>NUCLEOTIDE SEQUENCE</scope>
    <source>
        <strain evidence="4">JCM 18052</strain>
    </source>
</reference>
<proteinExistence type="predicted"/>
<name>A0A934R4Q5_9BACT</name>
<feature type="domain" description="Filamentous haemagglutinin FhaB/tRNA nuclease CdiA-like TPS" evidence="3">
    <location>
        <begin position="125"/>
        <end position="246"/>
    </location>
</feature>
<keyword evidence="2" id="KW-0472">Membrane</keyword>
<dbReference type="NCBIfam" id="TIGR01901">
    <property type="entry name" value="adhes_NPXG"/>
    <property type="match status" value="1"/>
</dbReference>
<dbReference type="Gene3D" id="2.160.20.10">
    <property type="entry name" value="Single-stranded right-handed beta-helix, Pectin lyase-like"/>
    <property type="match status" value="2"/>
</dbReference>
<dbReference type="InterPro" id="IPR050909">
    <property type="entry name" value="Bact_Autotransporter_VF"/>
</dbReference>
<evidence type="ECO:0000256" key="1">
    <source>
        <dbReference type="SAM" id="MobiDB-lite"/>
    </source>
</evidence>
<dbReference type="Pfam" id="PF05860">
    <property type="entry name" value="TPS"/>
    <property type="match status" value="1"/>
</dbReference>
<accession>A0A934R4Q5</accession>
<dbReference type="InterPro" id="IPR012334">
    <property type="entry name" value="Pectin_lyas_fold"/>
</dbReference>
<keyword evidence="2" id="KW-0812">Transmembrane</keyword>
<feature type="region of interest" description="Disordered" evidence="1">
    <location>
        <begin position="1400"/>
        <end position="1422"/>
    </location>
</feature>
<dbReference type="PANTHER" id="PTHR12338">
    <property type="entry name" value="AUTOTRANSPORTER"/>
    <property type="match status" value="1"/>
</dbReference>
<dbReference type="InterPro" id="IPR011050">
    <property type="entry name" value="Pectin_lyase_fold/virulence"/>
</dbReference>
<dbReference type="InterPro" id="IPR021026">
    <property type="entry name" value="Filamn_hemagglutn_DUF3739"/>
</dbReference>
<dbReference type="EMBL" id="JAENIK010000008">
    <property type="protein sequence ID" value="MBK1815230.1"/>
    <property type="molecule type" value="Genomic_DNA"/>
</dbReference>
<dbReference type="PANTHER" id="PTHR12338:SF5">
    <property type="entry name" value="ANTIGEN 43-RELATED"/>
    <property type="match status" value="1"/>
</dbReference>
<evidence type="ECO:0000256" key="2">
    <source>
        <dbReference type="SAM" id="Phobius"/>
    </source>
</evidence>
<evidence type="ECO:0000313" key="5">
    <source>
        <dbReference type="Proteomes" id="UP000600139"/>
    </source>
</evidence>
<dbReference type="SUPFAM" id="SSF51126">
    <property type="entry name" value="Pectin lyase-like"/>
    <property type="match status" value="1"/>
</dbReference>
<protein>
    <submittedName>
        <fullName evidence="4">Filamentous hemagglutinin family protein</fullName>
    </submittedName>
</protein>
<dbReference type="SMART" id="SM00912">
    <property type="entry name" value="Haemagg_act"/>
    <property type="match status" value="1"/>
</dbReference>
<comment type="caution">
    <text evidence="4">The sequence shown here is derived from an EMBL/GenBank/DDBJ whole genome shotgun (WGS) entry which is preliminary data.</text>
</comment>
<dbReference type="Proteomes" id="UP000600139">
    <property type="component" value="Unassembled WGS sequence"/>
</dbReference>